<dbReference type="GO" id="GO:0015421">
    <property type="term" value="F:ABC-type oligopeptide transporter activity"/>
    <property type="evidence" value="ECO:0007669"/>
    <property type="project" value="TreeGrafter"/>
</dbReference>
<evidence type="ECO:0000313" key="12">
    <source>
        <dbReference type="EMBL" id="MBB6669274.1"/>
    </source>
</evidence>
<dbReference type="InterPro" id="IPR017871">
    <property type="entry name" value="ABC_transporter-like_CS"/>
</dbReference>
<dbReference type="SMART" id="SM00382">
    <property type="entry name" value="AAA"/>
    <property type="match status" value="1"/>
</dbReference>
<dbReference type="Pfam" id="PF00005">
    <property type="entry name" value="ABC_tran"/>
    <property type="match status" value="1"/>
</dbReference>
<evidence type="ECO:0000313" key="13">
    <source>
        <dbReference type="Proteomes" id="UP000547209"/>
    </source>
</evidence>
<organism evidence="12 13">
    <name type="scientific">Cohnella nanjingensis</name>
    <dbReference type="NCBI Taxonomy" id="1387779"/>
    <lineage>
        <taxon>Bacteria</taxon>
        <taxon>Bacillati</taxon>
        <taxon>Bacillota</taxon>
        <taxon>Bacilli</taxon>
        <taxon>Bacillales</taxon>
        <taxon>Paenibacillaceae</taxon>
        <taxon>Cohnella</taxon>
    </lineage>
</organism>
<evidence type="ECO:0000259" key="11">
    <source>
        <dbReference type="PROSITE" id="PS50929"/>
    </source>
</evidence>
<dbReference type="Gene3D" id="3.40.50.300">
    <property type="entry name" value="P-loop containing nucleotide triphosphate hydrolases"/>
    <property type="match status" value="1"/>
</dbReference>
<dbReference type="PANTHER" id="PTHR43394">
    <property type="entry name" value="ATP-DEPENDENT PERMEASE MDL1, MITOCHONDRIAL"/>
    <property type="match status" value="1"/>
</dbReference>
<evidence type="ECO:0000256" key="4">
    <source>
        <dbReference type="ARBA" id="ARBA00022692"/>
    </source>
</evidence>
<dbReference type="Pfam" id="PF00664">
    <property type="entry name" value="ABC_membrane"/>
    <property type="match status" value="1"/>
</dbReference>
<dbReference type="PROSITE" id="PS00211">
    <property type="entry name" value="ABC_TRANSPORTER_1"/>
    <property type="match status" value="1"/>
</dbReference>
<feature type="transmembrane region" description="Helical" evidence="9">
    <location>
        <begin position="32"/>
        <end position="52"/>
    </location>
</feature>
<keyword evidence="4 9" id="KW-0812">Transmembrane</keyword>
<keyword evidence="2" id="KW-0813">Transport</keyword>
<name>A0A7X0RND8_9BACL</name>
<dbReference type="PROSITE" id="PS50929">
    <property type="entry name" value="ABC_TM1F"/>
    <property type="match status" value="1"/>
</dbReference>
<dbReference type="InterPro" id="IPR039421">
    <property type="entry name" value="Type_1_exporter"/>
</dbReference>
<evidence type="ECO:0000256" key="1">
    <source>
        <dbReference type="ARBA" id="ARBA00004651"/>
    </source>
</evidence>
<feature type="transmembrane region" description="Helical" evidence="9">
    <location>
        <begin position="289"/>
        <end position="310"/>
    </location>
</feature>
<dbReference type="Gene3D" id="1.20.1560.10">
    <property type="entry name" value="ABC transporter type 1, transmembrane domain"/>
    <property type="match status" value="1"/>
</dbReference>
<proteinExistence type="predicted"/>
<dbReference type="Proteomes" id="UP000547209">
    <property type="component" value="Unassembled WGS sequence"/>
</dbReference>
<dbReference type="InterPro" id="IPR011527">
    <property type="entry name" value="ABC1_TM_dom"/>
</dbReference>
<dbReference type="InterPro" id="IPR003593">
    <property type="entry name" value="AAA+_ATPase"/>
</dbReference>
<feature type="domain" description="ABC transmembrane type-1" evidence="11">
    <location>
        <begin position="36"/>
        <end position="315"/>
    </location>
</feature>
<dbReference type="FunFam" id="1.20.1560.10:FF:000011">
    <property type="entry name" value="Multidrug ABC transporter ATP-binding protein"/>
    <property type="match status" value="1"/>
</dbReference>
<evidence type="ECO:0000256" key="9">
    <source>
        <dbReference type="SAM" id="Phobius"/>
    </source>
</evidence>
<feature type="domain" description="ABC transporter" evidence="10">
    <location>
        <begin position="347"/>
        <end position="582"/>
    </location>
</feature>
<dbReference type="PANTHER" id="PTHR43394:SF1">
    <property type="entry name" value="ATP-BINDING CASSETTE SUB-FAMILY B MEMBER 10, MITOCHONDRIAL"/>
    <property type="match status" value="1"/>
</dbReference>
<sequence length="598" mass="65615">MSKASAPSRSAANPGARWRPFLKLIRQTQPSMPVIVFALALSLATAAAGLFIPLITRNLVDGFSFSDVKPLQIAMIVGAFLLQAAASGTAIYLMNKVGQRVVYRLRDRLWRKLLHLPVSQFDRQQTGELISRMTNDTGIVKALISEHLSTLISSILSIVGSIVLLFVLDWRMTLLLLVAIPLTVGALIPLGRAMIKISRAMQDENASFTTVLAQVLSEVRLVKSSGAEPIEYERGRRGIQSLFRLGVKEGLISSITAPLMSIVIMALLVVVVGYGGMSVSSGGISTGELVAFVLYLLQIVFPLSQLTTFFTQFQKAVGATERLIDLLEQPEEEHQAGRSVPREERDIRIDRVSFAYGEGEPILRNVDFAIPQGKVTALVGPSGSGKTTLFSLLERYYEPTEGAIRFGGDAIAGYRLPEWRSLIGYVSQESPLVAGTVRDNIAYGLDREVGEAELRRAAAMANAESFISELPEGFLTEVGERGLKLSGGQRQRISIARALLRDPRILMMDEATSSLDSQSEAAVQDALRKLMRGRTTIVIAHRLSTVVDADQIVFLDRGEITGIGTHEELYRSHALYRQFADQQLRMPTSQNEEIPTFQ</sequence>
<feature type="transmembrane region" description="Helical" evidence="9">
    <location>
        <begin position="148"/>
        <end position="168"/>
    </location>
</feature>
<keyword evidence="3" id="KW-1003">Cell membrane</keyword>
<dbReference type="FunFam" id="3.40.50.300:FF:000221">
    <property type="entry name" value="Multidrug ABC transporter ATP-binding protein"/>
    <property type="match status" value="1"/>
</dbReference>
<dbReference type="AlphaFoldDB" id="A0A7X0RND8"/>
<evidence type="ECO:0000256" key="3">
    <source>
        <dbReference type="ARBA" id="ARBA00022475"/>
    </source>
</evidence>
<evidence type="ECO:0000256" key="2">
    <source>
        <dbReference type="ARBA" id="ARBA00022448"/>
    </source>
</evidence>
<gene>
    <name evidence="12" type="ORF">H7C19_01080</name>
</gene>
<evidence type="ECO:0000256" key="7">
    <source>
        <dbReference type="ARBA" id="ARBA00022989"/>
    </source>
</evidence>
<keyword evidence="6 12" id="KW-0067">ATP-binding</keyword>
<dbReference type="InterPro" id="IPR003439">
    <property type="entry name" value="ABC_transporter-like_ATP-bd"/>
</dbReference>
<dbReference type="GO" id="GO:0016887">
    <property type="term" value="F:ATP hydrolysis activity"/>
    <property type="evidence" value="ECO:0007669"/>
    <property type="project" value="InterPro"/>
</dbReference>
<dbReference type="PROSITE" id="PS50893">
    <property type="entry name" value="ABC_TRANSPORTER_2"/>
    <property type="match status" value="1"/>
</dbReference>
<evidence type="ECO:0000256" key="6">
    <source>
        <dbReference type="ARBA" id="ARBA00022840"/>
    </source>
</evidence>
<keyword evidence="7 9" id="KW-1133">Transmembrane helix</keyword>
<dbReference type="SUPFAM" id="SSF52540">
    <property type="entry name" value="P-loop containing nucleoside triphosphate hydrolases"/>
    <property type="match status" value="1"/>
</dbReference>
<dbReference type="EMBL" id="JACJVP010000001">
    <property type="protein sequence ID" value="MBB6669274.1"/>
    <property type="molecule type" value="Genomic_DNA"/>
</dbReference>
<feature type="transmembrane region" description="Helical" evidence="9">
    <location>
        <begin position="174"/>
        <end position="195"/>
    </location>
</feature>
<evidence type="ECO:0000259" key="10">
    <source>
        <dbReference type="PROSITE" id="PS50893"/>
    </source>
</evidence>
<dbReference type="CDD" id="cd18551">
    <property type="entry name" value="ABC_6TM_LmrA_like"/>
    <property type="match status" value="1"/>
</dbReference>
<dbReference type="GO" id="GO:0005524">
    <property type="term" value="F:ATP binding"/>
    <property type="evidence" value="ECO:0007669"/>
    <property type="project" value="UniProtKB-KW"/>
</dbReference>
<dbReference type="RefSeq" id="WP_185140701.1">
    <property type="nucleotide sequence ID" value="NZ_JACJVP010000001.1"/>
</dbReference>
<dbReference type="SUPFAM" id="SSF90123">
    <property type="entry name" value="ABC transporter transmembrane region"/>
    <property type="match status" value="1"/>
</dbReference>
<feature type="transmembrane region" description="Helical" evidence="9">
    <location>
        <begin position="251"/>
        <end position="277"/>
    </location>
</feature>
<accession>A0A7X0RND8</accession>
<evidence type="ECO:0000256" key="8">
    <source>
        <dbReference type="ARBA" id="ARBA00023136"/>
    </source>
</evidence>
<dbReference type="GO" id="GO:0005886">
    <property type="term" value="C:plasma membrane"/>
    <property type="evidence" value="ECO:0007669"/>
    <property type="project" value="UniProtKB-SubCell"/>
</dbReference>
<dbReference type="InterPro" id="IPR036640">
    <property type="entry name" value="ABC1_TM_sf"/>
</dbReference>
<keyword evidence="13" id="KW-1185">Reference proteome</keyword>
<dbReference type="InterPro" id="IPR027417">
    <property type="entry name" value="P-loop_NTPase"/>
</dbReference>
<reference evidence="12 13" key="1">
    <citation type="submission" date="2020-08" db="EMBL/GenBank/DDBJ databases">
        <title>Cohnella phylogeny.</title>
        <authorList>
            <person name="Dunlap C."/>
        </authorList>
    </citation>
    <scope>NUCLEOTIDE SEQUENCE [LARGE SCALE GENOMIC DNA]</scope>
    <source>
        <strain evidence="12 13">DSM 28246</strain>
    </source>
</reference>
<comment type="subcellular location">
    <subcellularLocation>
        <location evidence="1">Cell membrane</location>
        <topology evidence="1">Multi-pass membrane protein</topology>
    </subcellularLocation>
</comment>
<evidence type="ECO:0000256" key="5">
    <source>
        <dbReference type="ARBA" id="ARBA00022741"/>
    </source>
</evidence>
<keyword evidence="8 9" id="KW-0472">Membrane</keyword>
<protein>
    <submittedName>
        <fullName evidence="12">ABC transporter ATP-binding protein</fullName>
    </submittedName>
</protein>
<keyword evidence="5" id="KW-0547">Nucleotide-binding</keyword>
<comment type="caution">
    <text evidence="12">The sequence shown here is derived from an EMBL/GenBank/DDBJ whole genome shotgun (WGS) entry which is preliminary data.</text>
</comment>
<feature type="transmembrane region" description="Helical" evidence="9">
    <location>
        <begin position="72"/>
        <end position="94"/>
    </location>
</feature>